<comment type="caution">
    <text evidence="1">The sequence shown here is derived from an EMBL/GenBank/DDBJ whole genome shotgun (WGS) entry which is preliminary data.</text>
</comment>
<dbReference type="AlphaFoldDB" id="A0AAN9RAH6"/>
<keyword evidence="2" id="KW-1185">Reference proteome</keyword>
<evidence type="ECO:0000313" key="1">
    <source>
        <dbReference type="EMBL" id="KAK7368450.1"/>
    </source>
</evidence>
<dbReference type="EMBL" id="JAYMYR010000004">
    <property type="protein sequence ID" value="KAK7368450.1"/>
    <property type="molecule type" value="Genomic_DNA"/>
</dbReference>
<name>A0AAN9RAH6_PHACN</name>
<sequence length="73" mass="8378">MTPLFKGNQVENYGTVVLLQERILAVVKRQNDEPRSLSHCSLTLTLSKIFQSFLLLLLMKPPCDFYLCFSSLK</sequence>
<proteinExistence type="predicted"/>
<organism evidence="1 2">
    <name type="scientific">Phaseolus coccineus</name>
    <name type="common">Scarlet runner bean</name>
    <name type="synonym">Phaseolus multiflorus</name>
    <dbReference type="NCBI Taxonomy" id="3886"/>
    <lineage>
        <taxon>Eukaryota</taxon>
        <taxon>Viridiplantae</taxon>
        <taxon>Streptophyta</taxon>
        <taxon>Embryophyta</taxon>
        <taxon>Tracheophyta</taxon>
        <taxon>Spermatophyta</taxon>
        <taxon>Magnoliopsida</taxon>
        <taxon>eudicotyledons</taxon>
        <taxon>Gunneridae</taxon>
        <taxon>Pentapetalae</taxon>
        <taxon>rosids</taxon>
        <taxon>fabids</taxon>
        <taxon>Fabales</taxon>
        <taxon>Fabaceae</taxon>
        <taxon>Papilionoideae</taxon>
        <taxon>50 kb inversion clade</taxon>
        <taxon>NPAAA clade</taxon>
        <taxon>indigoferoid/millettioid clade</taxon>
        <taxon>Phaseoleae</taxon>
        <taxon>Phaseolus</taxon>
    </lineage>
</organism>
<evidence type="ECO:0000313" key="2">
    <source>
        <dbReference type="Proteomes" id="UP001374584"/>
    </source>
</evidence>
<dbReference type="Proteomes" id="UP001374584">
    <property type="component" value="Unassembled WGS sequence"/>
</dbReference>
<gene>
    <name evidence="1" type="ORF">VNO80_10476</name>
</gene>
<accession>A0AAN9RAH6</accession>
<reference evidence="1 2" key="1">
    <citation type="submission" date="2024-01" db="EMBL/GenBank/DDBJ databases">
        <title>The genomes of 5 underutilized Papilionoideae crops provide insights into root nodulation and disease resistanc.</title>
        <authorList>
            <person name="Jiang F."/>
        </authorList>
    </citation>
    <scope>NUCLEOTIDE SEQUENCE [LARGE SCALE GENOMIC DNA]</scope>
    <source>
        <strain evidence="1">JINMINGXINNONG_FW02</strain>
        <tissue evidence="1">Leaves</tissue>
    </source>
</reference>
<protein>
    <submittedName>
        <fullName evidence="1">Uncharacterized protein</fullName>
    </submittedName>
</protein>